<sequence>ELTQEKQGLEKEVVELKAKVKGQLKHREEILSREYQELRDENTKLNERVDSLMEELCQCKSESEENKLRLKSEYEDELRLRSEYEDKLNLELECKSREASSLKTQLAISRKKVEEVKRLKTLKSEKQHENSEDDIKELKRKLSQLNREKEKLEGEISDERQRCIHLESEVDKLCTKGKEYLSKIKELENELSSLKVNNEELVNESIRDEGDHKTDMDKFKKQA</sequence>
<feature type="non-terminal residue" evidence="3">
    <location>
        <position position="223"/>
    </location>
</feature>
<organism evidence="3">
    <name type="scientific">Wolbachia pipientis</name>
    <dbReference type="NCBI Taxonomy" id="955"/>
    <lineage>
        <taxon>Bacteria</taxon>
        <taxon>Pseudomonadati</taxon>
        <taxon>Pseudomonadota</taxon>
        <taxon>Alphaproteobacteria</taxon>
        <taxon>Rickettsiales</taxon>
        <taxon>Anaplasmataceae</taxon>
        <taxon>Wolbachieae</taxon>
        <taxon>Wolbachia</taxon>
    </lineage>
</organism>
<feature type="coiled-coil region" evidence="1">
    <location>
        <begin position="21"/>
        <end position="55"/>
    </location>
</feature>
<gene>
    <name evidence="3" type="ORF">COM42_005125</name>
</gene>
<proteinExistence type="predicted"/>
<evidence type="ECO:0000256" key="2">
    <source>
        <dbReference type="SAM" id="MobiDB-lite"/>
    </source>
</evidence>
<evidence type="ECO:0000313" key="3">
    <source>
        <dbReference type="EMBL" id="TVS92961.1"/>
    </source>
</evidence>
<protein>
    <submittedName>
        <fullName evidence="3">Uncharacterized protein</fullName>
    </submittedName>
</protein>
<accession>A0A6C1U0L3</accession>
<feature type="non-terminal residue" evidence="3">
    <location>
        <position position="1"/>
    </location>
</feature>
<reference evidence="3" key="1">
    <citation type="submission" date="2019-07" db="EMBL/GenBank/DDBJ databases">
        <title>Genome assemblies of Wolbachia strains wAlbA and wAlbB in wild caught Aedes albopictus specimens.</title>
        <authorList>
            <person name="Kulkarni A."/>
            <person name="Yu W."/>
            <person name="Xue R.-D."/>
            <person name="Ma Y."/>
            <person name="Xu J."/>
        </authorList>
    </citation>
    <scope>NUCLEOTIDE SEQUENCE</scope>
    <source>
        <strain evidence="3">HN2016</strain>
    </source>
</reference>
<name>A0A6C1U0L3_WOLPI</name>
<feature type="region of interest" description="Disordered" evidence="2">
    <location>
        <begin position="204"/>
        <end position="223"/>
    </location>
</feature>
<keyword evidence="1" id="KW-0175">Coiled coil</keyword>
<evidence type="ECO:0000256" key="1">
    <source>
        <dbReference type="SAM" id="Coils"/>
    </source>
</evidence>
<dbReference type="AlphaFoldDB" id="A0A6C1U0L3"/>
<dbReference type="Proteomes" id="UP000218080">
    <property type="component" value="Unassembled WGS sequence"/>
</dbReference>
<comment type="caution">
    <text evidence="3">The sequence shown here is derived from an EMBL/GenBank/DDBJ whole genome shotgun (WGS) entry which is preliminary data.</text>
</comment>
<dbReference type="EMBL" id="NWVJ02000318">
    <property type="protein sequence ID" value="TVS92961.1"/>
    <property type="molecule type" value="Genomic_DNA"/>
</dbReference>
<feature type="coiled-coil region" evidence="1">
    <location>
        <begin position="121"/>
        <end position="204"/>
    </location>
</feature>
<feature type="compositionally biased region" description="Basic and acidic residues" evidence="2">
    <location>
        <begin position="205"/>
        <end position="223"/>
    </location>
</feature>